<feature type="region of interest" description="Disordered" evidence="1">
    <location>
        <begin position="1"/>
        <end position="58"/>
    </location>
</feature>
<protein>
    <submittedName>
        <fullName evidence="2">Uncharacterized protein</fullName>
    </submittedName>
</protein>
<dbReference type="InterPro" id="IPR043502">
    <property type="entry name" value="DNA/RNA_pol_sf"/>
</dbReference>
<name>A0A8K0KLQ0_LADFU</name>
<reference evidence="2" key="1">
    <citation type="submission" date="2013-04" db="EMBL/GenBank/DDBJ databases">
        <authorList>
            <person name="Qu J."/>
            <person name="Murali S.C."/>
            <person name="Bandaranaike D."/>
            <person name="Bellair M."/>
            <person name="Blankenburg K."/>
            <person name="Chao H."/>
            <person name="Dinh H."/>
            <person name="Doddapaneni H."/>
            <person name="Downs B."/>
            <person name="Dugan-Rocha S."/>
            <person name="Elkadiri S."/>
            <person name="Gnanaolivu R.D."/>
            <person name="Hernandez B."/>
            <person name="Javaid M."/>
            <person name="Jayaseelan J.C."/>
            <person name="Lee S."/>
            <person name="Li M."/>
            <person name="Ming W."/>
            <person name="Munidasa M."/>
            <person name="Muniz J."/>
            <person name="Nguyen L."/>
            <person name="Ongeri F."/>
            <person name="Osuji N."/>
            <person name="Pu L.-L."/>
            <person name="Puazo M."/>
            <person name="Qu C."/>
            <person name="Quiroz J."/>
            <person name="Raj R."/>
            <person name="Weissenberger G."/>
            <person name="Xin Y."/>
            <person name="Zou X."/>
            <person name="Han Y."/>
            <person name="Richards S."/>
            <person name="Worley K."/>
            <person name="Muzny D."/>
            <person name="Gibbs R."/>
        </authorList>
    </citation>
    <scope>NUCLEOTIDE SEQUENCE</scope>
    <source>
        <strain evidence="2">Sampled in the wild</strain>
    </source>
</reference>
<dbReference type="SUPFAM" id="SSF56672">
    <property type="entry name" value="DNA/RNA polymerases"/>
    <property type="match status" value="1"/>
</dbReference>
<comment type="caution">
    <text evidence="2">The sequence shown here is derived from an EMBL/GenBank/DDBJ whole genome shotgun (WGS) entry which is preliminary data.</text>
</comment>
<feature type="compositionally biased region" description="Polar residues" evidence="1">
    <location>
        <begin position="78"/>
        <end position="101"/>
    </location>
</feature>
<dbReference type="OrthoDB" id="7692176at2759"/>
<gene>
    <name evidence="2" type="ORF">J437_LFUL017007</name>
</gene>
<dbReference type="EMBL" id="KZ309127">
    <property type="protein sequence ID" value="KAG8237130.1"/>
    <property type="molecule type" value="Genomic_DNA"/>
</dbReference>
<evidence type="ECO:0000313" key="2">
    <source>
        <dbReference type="EMBL" id="KAG8237130.1"/>
    </source>
</evidence>
<dbReference type="Gene3D" id="3.30.70.270">
    <property type="match status" value="1"/>
</dbReference>
<sequence>MKDPAVPNNNEKRNKKTNTNSKLGNSDTSTSGTKSKTSKRSEENVKIGTPVQVGQFNGPKMKALNFGVREHCSLGVSGTASSLPNNTTEIARSEPRSNFVSGRNPAPPTSEVSGLPNEGRHVIVTSPLPPVEAMEQLKVPNRVNSSFPSEFSFARQISGASRPSEDDRYPVGQDGATHQCDMDTDGDATWQTVPSGKRKRMAGTPSPRDRVLDHRGDGCSSVDSAFVCAEGCSVFTIIACGTLPPCVGGVRPGRFSLMHSEGATLQRLMNKVLGAELEPHTFAYFDDFVVEISTFDEHLVFGRPRSAGLKINIAKSRLKFLGYIVSHGVLDMDPNKVAAIVEVTHPTNGKNKRFCWQSEQEASFLKLKECLVTSQILSCPQTYSPQSAIIALRSESVTPYCFRWTSLTLTWRATTSP</sequence>
<evidence type="ECO:0000313" key="3">
    <source>
        <dbReference type="Proteomes" id="UP000792457"/>
    </source>
</evidence>
<dbReference type="GO" id="GO:0071897">
    <property type="term" value="P:DNA biosynthetic process"/>
    <property type="evidence" value="ECO:0007669"/>
    <property type="project" value="UniProtKB-ARBA"/>
</dbReference>
<dbReference type="InterPro" id="IPR043128">
    <property type="entry name" value="Rev_trsase/Diguanyl_cyclase"/>
</dbReference>
<evidence type="ECO:0000256" key="1">
    <source>
        <dbReference type="SAM" id="MobiDB-lite"/>
    </source>
</evidence>
<feature type="compositionally biased region" description="Low complexity" evidence="1">
    <location>
        <begin position="17"/>
        <end position="35"/>
    </location>
</feature>
<proteinExistence type="predicted"/>
<keyword evidence="3" id="KW-1185">Reference proteome</keyword>
<feature type="region of interest" description="Disordered" evidence="1">
    <location>
        <begin position="78"/>
        <end position="117"/>
    </location>
</feature>
<accession>A0A8K0KLQ0</accession>
<organism evidence="2 3">
    <name type="scientific">Ladona fulva</name>
    <name type="common">Scarce chaser dragonfly</name>
    <name type="synonym">Libellula fulva</name>
    <dbReference type="NCBI Taxonomy" id="123851"/>
    <lineage>
        <taxon>Eukaryota</taxon>
        <taxon>Metazoa</taxon>
        <taxon>Ecdysozoa</taxon>
        <taxon>Arthropoda</taxon>
        <taxon>Hexapoda</taxon>
        <taxon>Insecta</taxon>
        <taxon>Pterygota</taxon>
        <taxon>Palaeoptera</taxon>
        <taxon>Odonata</taxon>
        <taxon>Epiprocta</taxon>
        <taxon>Anisoptera</taxon>
        <taxon>Libelluloidea</taxon>
        <taxon>Libellulidae</taxon>
        <taxon>Ladona</taxon>
    </lineage>
</organism>
<dbReference type="AlphaFoldDB" id="A0A8K0KLQ0"/>
<dbReference type="Proteomes" id="UP000792457">
    <property type="component" value="Unassembled WGS sequence"/>
</dbReference>
<reference evidence="2" key="2">
    <citation type="submission" date="2017-10" db="EMBL/GenBank/DDBJ databases">
        <title>Ladona fulva Genome sequencing and assembly.</title>
        <authorList>
            <person name="Murali S."/>
            <person name="Richards S."/>
            <person name="Bandaranaike D."/>
            <person name="Bellair M."/>
            <person name="Blankenburg K."/>
            <person name="Chao H."/>
            <person name="Dinh H."/>
            <person name="Doddapaneni H."/>
            <person name="Dugan-Rocha S."/>
            <person name="Elkadiri S."/>
            <person name="Gnanaolivu R."/>
            <person name="Hernandez B."/>
            <person name="Skinner E."/>
            <person name="Javaid M."/>
            <person name="Lee S."/>
            <person name="Li M."/>
            <person name="Ming W."/>
            <person name="Munidasa M."/>
            <person name="Muniz J."/>
            <person name="Nguyen L."/>
            <person name="Hughes D."/>
            <person name="Osuji N."/>
            <person name="Pu L.-L."/>
            <person name="Puazo M."/>
            <person name="Qu C."/>
            <person name="Quiroz J."/>
            <person name="Raj R."/>
            <person name="Weissenberger G."/>
            <person name="Xin Y."/>
            <person name="Zou X."/>
            <person name="Han Y."/>
            <person name="Worley K."/>
            <person name="Muzny D."/>
            <person name="Gibbs R."/>
        </authorList>
    </citation>
    <scope>NUCLEOTIDE SEQUENCE</scope>
    <source>
        <strain evidence="2">Sampled in the wild</strain>
    </source>
</reference>